<comment type="cofactor">
    <cofactor evidence="3">
        <name>Ca(2+)</name>
        <dbReference type="ChEBI" id="CHEBI:29108"/>
    </cofactor>
    <text evidence="3">Binds 1 Ca(2+) ion per subunit.</text>
</comment>
<sequence length="92" mass="10160">VKSTLIFMLLTECSLTFSLYSSDGRLRRQMPALGEMLHCLTGRCPHEYEMYGCYCGQEGGGQPLDQLDRSGELGGMEVWAAGAALLYTSWSI</sequence>
<dbReference type="STRING" id="144197.ENSSPAP00000004320"/>
<feature type="signal peptide" evidence="4">
    <location>
        <begin position="1"/>
        <end position="18"/>
    </location>
</feature>
<dbReference type="GO" id="GO:0005543">
    <property type="term" value="F:phospholipid binding"/>
    <property type="evidence" value="ECO:0007669"/>
    <property type="project" value="TreeGrafter"/>
</dbReference>
<dbReference type="PANTHER" id="PTHR11716">
    <property type="entry name" value="PHOSPHOLIPASE A2 FAMILY MEMBER"/>
    <property type="match status" value="1"/>
</dbReference>
<keyword evidence="4" id="KW-0732">Signal</keyword>
<proteinExistence type="predicted"/>
<dbReference type="GeneTree" id="ENSGT00940000159042"/>
<evidence type="ECO:0000256" key="1">
    <source>
        <dbReference type="ARBA" id="ARBA00004613"/>
    </source>
</evidence>
<evidence type="ECO:0000313" key="6">
    <source>
        <dbReference type="Ensembl" id="ENSSPAP00000004320.1"/>
    </source>
</evidence>
<feature type="binding site" evidence="3">
    <location>
        <position position="56"/>
    </location>
    <ligand>
        <name>Ca(2+)</name>
        <dbReference type="ChEBI" id="CHEBI:29108"/>
    </ligand>
</feature>
<dbReference type="SUPFAM" id="SSF48619">
    <property type="entry name" value="Phospholipase A2, PLA2"/>
    <property type="match status" value="1"/>
</dbReference>
<dbReference type="GO" id="GO:0050482">
    <property type="term" value="P:arachidonate secretion"/>
    <property type="evidence" value="ECO:0007669"/>
    <property type="project" value="InterPro"/>
</dbReference>
<evidence type="ECO:0000256" key="4">
    <source>
        <dbReference type="SAM" id="SignalP"/>
    </source>
</evidence>
<dbReference type="AlphaFoldDB" id="A0A3B4Z6Q3"/>
<feature type="domain" description="Phospholipase A2-like central" evidence="5">
    <location>
        <begin position="32"/>
        <end position="69"/>
    </location>
</feature>
<keyword evidence="3" id="KW-0106">Calcium</keyword>
<dbReference type="InterPro" id="IPR001211">
    <property type="entry name" value="PLA2"/>
</dbReference>
<evidence type="ECO:0000259" key="5">
    <source>
        <dbReference type="Pfam" id="PF00068"/>
    </source>
</evidence>
<dbReference type="PANTHER" id="PTHR11716:SF1">
    <property type="entry name" value="OTOCONIN-90"/>
    <property type="match status" value="1"/>
</dbReference>
<dbReference type="Pfam" id="PF00068">
    <property type="entry name" value="Phospholip_A2_1"/>
    <property type="match status" value="1"/>
</dbReference>
<protein>
    <recommendedName>
        <fullName evidence="5">Phospholipase A2-like central domain-containing protein</fullName>
    </recommendedName>
</protein>
<accession>A0A3B4Z6Q3</accession>
<feature type="binding site" evidence="3">
    <location>
        <position position="54"/>
    </location>
    <ligand>
        <name>Ca(2+)</name>
        <dbReference type="ChEBI" id="CHEBI:29108"/>
    </ligand>
</feature>
<comment type="subcellular location">
    <subcellularLocation>
        <location evidence="1">Secreted</location>
    </subcellularLocation>
</comment>
<feature type="chain" id="PRO_5017397233" description="Phospholipase A2-like central domain-containing protein" evidence="4">
    <location>
        <begin position="19"/>
        <end position="92"/>
    </location>
</feature>
<evidence type="ECO:0000256" key="3">
    <source>
        <dbReference type="PIRSR" id="PIRSR601211-2"/>
    </source>
</evidence>
<keyword evidence="2" id="KW-0964">Secreted</keyword>
<dbReference type="GO" id="GO:0005576">
    <property type="term" value="C:extracellular region"/>
    <property type="evidence" value="ECO:0007669"/>
    <property type="project" value="UniProtKB-SubCell"/>
</dbReference>
<dbReference type="Gene3D" id="1.20.90.10">
    <property type="entry name" value="Phospholipase A2 domain"/>
    <property type="match status" value="1"/>
</dbReference>
<dbReference type="Ensembl" id="ENSSPAT00000004409.1">
    <property type="protein sequence ID" value="ENSSPAP00000004320.1"/>
    <property type="gene ID" value="ENSSPAG00000003343.1"/>
</dbReference>
<dbReference type="GO" id="GO:0006644">
    <property type="term" value="P:phospholipid metabolic process"/>
    <property type="evidence" value="ECO:0007669"/>
    <property type="project" value="InterPro"/>
</dbReference>
<dbReference type="InterPro" id="IPR016090">
    <property type="entry name" value="PLA2-like_dom"/>
</dbReference>
<evidence type="ECO:0000256" key="2">
    <source>
        <dbReference type="ARBA" id="ARBA00022525"/>
    </source>
</evidence>
<dbReference type="GO" id="GO:0016042">
    <property type="term" value="P:lipid catabolic process"/>
    <property type="evidence" value="ECO:0007669"/>
    <property type="project" value="InterPro"/>
</dbReference>
<dbReference type="GO" id="GO:0005509">
    <property type="term" value="F:calcium ion binding"/>
    <property type="evidence" value="ECO:0007669"/>
    <property type="project" value="InterPro"/>
</dbReference>
<name>A0A3B4Z6Q3_9TELE</name>
<dbReference type="InterPro" id="IPR036444">
    <property type="entry name" value="PLipase_A2_dom_sf"/>
</dbReference>
<reference evidence="6" key="1">
    <citation type="submission" date="2023-09" db="UniProtKB">
        <authorList>
            <consortium name="Ensembl"/>
        </authorList>
    </citation>
    <scope>IDENTIFICATION</scope>
</reference>
<keyword evidence="3" id="KW-0479">Metal-binding</keyword>
<organism evidence="6">
    <name type="scientific">Stegastes partitus</name>
    <name type="common">bicolor damselfish</name>
    <dbReference type="NCBI Taxonomy" id="144197"/>
    <lineage>
        <taxon>Eukaryota</taxon>
        <taxon>Metazoa</taxon>
        <taxon>Chordata</taxon>
        <taxon>Craniata</taxon>
        <taxon>Vertebrata</taxon>
        <taxon>Euteleostomi</taxon>
        <taxon>Actinopterygii</taxon>
        <taxon>Neopterygii</taxon>
        <taxon>Teleostei</taxon>
        <taxon>Neoteleostei</taxon>
        <taxon>Acanthomorphata</taxon>
        <taxon>Ovalentaria</taxon>
        <taxon>Pomacentridae</taxon>
        <taxon>Stegastes</taxon>
    </lineage>
</organism>
<dbReference type="GO" id="GO:0047498">
    <property type="term" value="F:calcium-dependent phospholipase A2 activity"/>
    <property type="evidence" value="ECO:0007669"/>
    <property type="project" value="TreeGrafter"/>
</dbReference>